<evidence type="ECO:0000313" key="2">
    <source>
        <dbReference type="EMBL" id="SET75728.1"/>
    </source>
</evidence>
<dbReference type="AlphaFoldDB" id="A0A1I0GWV6"/>
<protein>
    <submittedName>
        <fullName evidence="2">Uncharacterized protein</fullName>
    </submittedName>
</protein>
<reference evidence="3" key="1">
    <citation type="submission" date="2016-10" db="EMBL/GenBank/DDBJ databases">
        <authorList>
            <person name="Varghese N."/>
            <person name="Submissions S."/>
        </authorList>
    </citation>
    <scope>NUCLEOTIDE SEQUENCE [LARGE SCALE GENOMIC DNA]</scope>
    <source>
        <strain evidence="3">DSM 1551</strain>
    </source>
</reference>
<dbReference type="Proteomes" id="UP000198558">
    <property type="component" value="Unassembled WGS sequence"/>
</dbReference>
<evidence type="ECO:0000256" key="1">
    <source>
        <dbReference type="SAM" id="Phobius"/>
    </source>
</evidence>
<gene>
    <name evidence="2" type="ORF">SAMN04489758_13725</name>
</gene>
<dbReference type="EMBL" id="FOIN01000037">
    <property type="protein sequence ID" value="SET75728.1"/>
    <property type="molecule type" value="Genomic_DNA"/>
</dbReference>
<sequence length="167" mass="19451">MSSNIPNLEDDDILQAIDKAKEKGESHNSIGNDEVSFSENNVENQDKLIKEQNQELATKKLFIKETLIFDILKKEGEKAPERERMRNVIIIFLFSQLLFLALLMVSLLISKGTFGSFNDKVFLELIDFLKFYITVIVAEFVAMIFFIVKYIYNNKLIDVLEKWFKDI</sequence>
<keyword evidence="3" id="KW-1185">Reference proteome</keyword>
<name>A0A1I0GWV6_9FIRM</name>
<evidence type="ECO:0000313" key="3">
    <source>
        <dbReference type="Proteomes" id="UP000198558"/>
    </source>
</evidence>
<accession>A0A1I0GWV6</accession>
<keyword evidence="1" id="KW-0472">Membrane</keyword>
<feature type="transmembrane region" description="Helical" evidence="1">
    <location>
        <begin position="88"/>
        <end position="109"/>
    </location>
</feature>
<keyword evidence="1" id="KW-0812">Transmembrane</keyword>
<organism evidence="2 3">
    <name type="scientific">Thomasclavelia cocleata</name>
    <dbReference type="NCBI Taxonomy" id="69824"/>
    <lineage>
        <taxon>Bacteria</taxon>
        <taxon>Bacillati</taxon>
        <taxon>Bacillota</taxon>
        <taxon>Erysipelotrichia</taxon>
        <taxon>Erysipelotrichales</taxon>
        <taxon>Coprobacillaceae</taxon>
        <taxon>Thomasclavelia</taxon>
    </lineage>
</organism>
<dbReference type="GeneID" id="78289209"/>
<proteinExistence type="predicted"/>
<feature type="transmembrane region" description="Helical" evidence="1">
    <location>
        <begin position="129"/>
        <end position="152"/>
    </location>
</feature>
<dbReference type="RefSeq" id="WP_092355876.1">
    <property type="nucleotide sequence ID" value="NZ_CAMTSG010000017.1"/>
</dbReference>
<keyword evidence="1" id="KW-1133">Transmembrane helix</keyword>